<sequence>MVHRSVYDFLTRVSSPERWYSLHGVAGSHLELATKCLRSMHAASVQDVKPDSRTGFSSFQDYARKCWSYHFERTGEHAIELVKDHPEYFKESPWRLGLAAAALDLDDLVKYILEPERSKLRLLKIPVFHSITMKILGTTPLHLVAQNGHLSTVKMLLETIPINSLEKKHYTPVFLAGMHGHIEVTELLLQAGADVTSQHPLHRVIWAHDEAMVKMLLGWSPSVSTGTLADATRVPLCVDGERGSMAALLLPAYARQEAKKAVLAKCSFAPAVVLDAAASSTTTLKTMKKLCELAGTDMNRERKEFGLRVARVHGNRAVVRMHIDDYGYSISEANGTQ</sequence>
<name>A0A8J5TYG7_FUSOX</name>
<dbReference type="PANTHER" id="PTHR24198">
    <property type="entry name" value="ANKYRIN REPEAT AND PROTEIN KINASE DOMAIN-CONTAINING PROTEIN"/>
    <property type="match status" value="1"/>
</dbReference>
<dbReference type="SMART" id="SM00248">
    <property type="entry name" value="ANK"/>
    <property type="match status" value="2"/>
</dbReference>
<dbReference type="PANTHER" id="PTHR24198:SF165">
    <property type="entry name" value="ANKYRIN REPEAT-CONTAINING PROTEIN-RELATED"/>
    <property type="match status" value="1"/>
</dbReference>
<reference evidence="2" key="1">
    <citation type="submission" date="2021-04" db="EMBL/GenBank/DDBJ databases">
        <title>First draft genome resource for Brassicaceae pathogens Fusarium oxysporum f. sp. raphani and Fusarium oxysporum f. sp. rapae.</title>
        <authorList>
            <person name="Asai S."/>
        </authorList>
    </citation>
    <scope>NUCLEOTIDE SEQUENCE</scope>
    <source>
        <strain evidence="2">Tf1208</strain>
    </source>
</reference>
<accession>A0A8J5TYG7</accession>
<comment type="caution">
    <text evidence="2">The sequence shown here is derived from an EMBL/GenBank/DDBJ whole genome shotgun (WGS) entry which is preliminary data.</text>
</comment>
<feature type="repeat" description="ANK" evidence="1">
    <location>
        <begin position="136"/>
        <end position="158"/>
    </location>
</feature>
<evidence type="ECO:0000256" key="1">
    <source>
        <dbReference type="PROSITE-ProRule" id="PRU00023"/>
    </source>
</evidence>
<dbReference type="EMBL" id="JAELUQ010000004">
    <property type="protein sequence ID" value="KAG7415533.1"/>
    <property type="molecule type" value="Genomic_DNA"/>
</dbReference>
<dbReference type="PROSITE" id="PS50297">
    <property type="entry name" value="ANK_REP_REGION"/>
    <property type="match status" value="2"/>
</dbReference>
<feature type="repeat" description="ANK" evidence="1">
    <location>
        <begin position="168"/>
        <end position="200"/>
    </location>
</feature>
<protein>
    <submittedName>
        <fullName evidence="2">GA-binding protein subunit beta-1</fullName>
    </submittedName>
</protein>
<dbReference type="AlphaFoldDB" id="A0A8J5TYG7"/>
<keyword evidence="1" id="KW-0040">ANK repeat</keyword>
<dbReference type="InterPro" id="IPR002110">
    <property type="entry name" value="Ankyrin_rpt"/>
</dbReference>
<organism evidence="2 3">
    <name type="scientific">Fusarium oxysporum f. sp. rapae</name>
    <dbReference type="NCBI Taxonomy" id="485398"/>
    <lineage>
        <taxon>Eukaryota</taxon>
        <taxon>Fungi</taxon>
        <taxon>Dikarya</taxon>
        <taxon>Ascomycota</taxon>
        <taxon>Pezizomycotina</taxon>
        <taxon>Sordariomycetes</taxon>
        <taxon>Hypocreomycetidae</taxon>
        <taxon>Hypocreales</taxon>
        <taxon>Nectriaceae</taxon>
        <taxon>Fusarium</taxon>
        <taxon>Fusarium oxysporum species complex</taxon>
    </lineage>
</organism>
<proteinExistence type="predicted"/>
<dbReference type="Proteomes" id="UP000694050">
    <property type="component" value="Unassembled WGS sequence"/>
</dbReference>
<evidence type="ECO:0000313" key="3">
    <source>
        <dbReference type="Proteomes" id="UP000694050"/>
    </source>
</evidence>
<gene>
    <name evidence="2" type="primary">Gabpb1</name>
    <name evidence="2" type="ORF">Forpe1208_v005632</name>
</gene>
<dbReference type="PROSITE" id="PS50088">
    <property type="entry name" value="ANK_REPEAT"/>
    <property type="match status" value="2"/>
</dbReference>
<dbReference type="Pfam" id="PF12796">
    <property type="entry name" value="Ank_2"/>
    <property type="match status" value="1"/>
</dbReference>
<evidence type="ECO:0000313" key="2">
    <source>
        <dbReference type="EMBL" id="KAG7415533.1"/>
    </source>
</evidence>